<protein>
    <submittedName>
        <fullName evidence="3">Amidase</fullName>
    </submittedName>
</protein>
<dbReference type="Pfam" id="PF01425">
    <property type="entry name" value="Amidase"/>
    <property type="match status" value="1"/>
</dbReference>
<reference evidence="3" key="1">
    <citation type="submission" date="2022-08" db="EMBL/GenBank/DDBJ databases">
        <title>Nisaea acidiphila sp. nov., isolated from a marine algal debris and emended description of the genus Nisaea Urios et al. 2008.</title>
        <authorList>
            <person name="Kwon K."/>
        </authorList>
    </citation>
    <scope>NUCLEOTIDE SEQUENCE</scope>
    <source>
        <strain evidence="3">MEBiC11861</strain>
    </source>
</reference>
<dbReference type="KEGG" id="naci:NUH88_18355"/>
<dbReference type="RefSeq" id="WP_257767934.1">
    <property type="nucleotide sequence ID" value="NZ_CP102480.1"/>
</dbReference>
<evidence type="ECO:0000313" key="4">
    <source>
        <dbReference type="Proteomes" id="UP001060336"/>
    </source>
</evidence>
<name>A0A9J7AVA8_9PROT</name>
<evidence type="ECO:0000256" key="1">
    <source>
        <dbReference type="SAM" id="MobiDB-lite"/>
    </source>
</evidence>
<dbReference type="InterPro" id="IPR023631">
    <property type="entry name" value="Amidase_dom"/>
</dbReference>
<proteinExistence type="predicted"/>
<dbReference type="InterPro" id="IPR000120">
    <property type="entry name" value="Amidase"/>
</dbReference>
<feature type="region of interest" description="Disordered" evidence="1">
    <location>
        <begin position="130"/>
        <end position="154"/>
    </location>
</feature>
<dbReference type="GO" id="GO:0003824">
    <property type="term" value="F:catalytic activity"/>
    <property type="evidence" value="ECO:0007669"/>
    <property type="project" value="InterPro"/>
</dbReference>
<dbReference type="InterPro" id="IPR036928">
    <property type="entry name" value="AS_sf"/>
</dbReference>
<organism evidence="3 4">
    <name type="scientific">Nisaea acidiphila</name>
    <dbReference type="NCBI Taxonomy" id="1862145"/>
    <lineage>
        <taxon>Bacteria</taxon>
        <taxon>Pseudomonadati</taxon>
        <taxon>Pseudomonadota</taxon>
        <taxon>Alphaproteobacteria</taxon>
        <taxon>Rhodospirillales</taxon>
        <taxon>Thalassobaculaceae</taxon>
        <taxon>Nisaea</taxon>
    </lineage>
</organism>
<dbReference type="EMBL" id="CP102480">
    <property type="protein sequence ID" value="UUX49349.1"/>
    <property type="molecule type" value="Genomic_DNA"/>
</dbReference>
<gene>
    <name evidence="3" type="ORF">NUH88_18355</name>
</gene>
<dbReference type="Gene3D" id="3.90.1300.10">
    <property type="entry name" value="Amidase signature (AS) domain"/>
    <property type="match status" value="1"/>
</dbReference>
<feature type="domain" description="Amidase" evidence="2">
    <location>
        <begin position="25"/>
        <end position="428"/>
    </location>
</feature>
<sequence length="440" mass="45885">MAKLNELTASAAARVLAAGEASAEELMLSCLDRVAERDETVRAWAFLDPELALANARAADASRAAGYTLGPLHGVPVGIKDVIETADMPTENGSDLFRGQRTGRDADCVARLRNAGAVIMGKTVTTELANQTPSKTRNPHNPEHSPGGSSAGSGAAVGDFQVPLALGTQTGGSVIRPGSFNGIHAMKPSLGLIPREGVLMQSHTLDTVGVYGRSVEDLALIADSMAAFDATDAFSFGGRRSSLGADMALETPAPRFAFLETPAWPQADDGAQKAIEGVVDGLGAGCVRESLPSPFDRILDFHAAVMAAEMVPYYGGMIDASPEKASEMIKARLAEARKVAAGDYVEAVLARGPINDSLSLLLDRYDAVLCLPATGPAPHGFATTGSAIFNGLWTYLGVPCVTLPRLSVEGLPLGVQLVGKPGEDGKLLRVARWLDRELGG</sequence>
<dbReference type="Proteomes" id="UP001060336">
    <property type="component" value="Chromosome"/>
</dbReference>
<dbReference type="AlphaFoldDB" id="A0A9J7AVA8"/>
<dbReference type="SUPFAM" id="SSF75304">
    <property type="entry name" value="Amidase signature (AS) enzymes"/>
    <property type="match status" value="1"/>
</dbReference>
<evidence type="ECO:0000313" key="3">
    <source>
        <dbReference type="EMBL" id="UUX49349.1"/>
    </source>
</evidence>
<keyword evidence="4" id="KW-1185">Reference proteome</keyword>
<dbReference type="PANTHER" id="PTHR11895">
    <property type="entry name" value="TRANSAMIDASE"/>
    <property type="match status" value="1"/>
</dbReference>
<evidence type="ECO:0000259" key="2">
    <source>
        <dbReference type="Pfam" id="PF01425"/>
    </source>
</evidence>
<dbReference type="PANTHER" id="PTHR11895:SF151">
    <property type="entry name" value="GLUTAMYL-TRNA(GLN) AMIDOTRANSFERASE SUBUNIT A"/>
    <property type="match status" value="1"/>
</dbReference>
<accession>A0A9J7AVA8</accession>